<evidence type="ECO:0000313" key="2">
    <source>
        <dbReference type="EMBL" id="NNF07438.1"/>
    </source>
</evidence>
<protein>
    <submittedName>
        <fullName evidence="2">Uncharacterized protein</fullName>
    </submittedName>
</protein>
<name>A0A7Y2EFY8_UNCEI</name>
<evidence type="ECO:0000256" key="1">
    <source>
        <dbReference type="SAM" id="Phobius"/>
    </source>
</evidence>
<keyword evidence="1" id="KW-0472">Membrane</keyword>
<feature type="transmembrane region" description="Helical" evidence="1">
    <location>
        <begin position="56"/>
        <end position="76"/>
    </location>
</feature>
<feature type="transmembrane region" description="Helical" evidence="1">
    <location>
        <begin position="120"/>
        <end position="143"/>
    </location>
</feature>
<feature type="transmembrane region" description="Helical" evidence="1">
    <location>
        <begin position="172"/>
        <end position="194"/>
    </location>
</feature>
<accession>A0A7Y2EFY8</accession>
<feature type="transmembrane region" description="Helical" evidence="1">
    <location>
        <begin position="21"/>
        <end position="44"/>
    </location>
</feature>
<organism evidence="2 3">
    <name type="scientific">Eiseniibacteriota bacterium</name>
    <dbReference type="NCBI Taxonomy" id="2212470"/>
    <lineage>
        <taxon>Bacteria</taxon>
        <taxon>Candidatus Eiseniibacteriota</taxon>
    </lineage>
</organism>
<reference evidence="2 3" key="1">
    <citation type="submission" date="2020-03" db="EMBL/GenBank/DDBJ databases">
        <title>Metabolic flexibility allows generalist bacteria to become dominant in a frequently disturbed ecosystem.</title>
        <authorList>
            <person name="Chen Y.-J."/>
            <person name="Leung P.M."/>
            <person name="Bay S.K."/>
            <person name="Hugenholtz P."/>
            <person name="Kessler A.J."/>
            <person name="Shelley G."/>
            <person name="Waite D.W."/>
            <person name="Cook P.L."/>
            <person name="Greening C."/>
        </authorList>
    </citation>
    <scope>NUCLEOTIDE SEQUENCE [LARGE SCALE GENOMIC DNA]</scope>
    <source>
        <strain evidence="2">SS_bin_28</strain>
    </source>
</reference>
<keyword evidence="1" id="KW-1133">Transmembrane helix</keyword>
<dbReference type="Proteomes" id="UP000547674">
    <property type="component" value="Unassembled WGS sequence"/>
</dbReference>
<gene>
    <name evidence="2" type="ORF">HKN21_11805</name>
</gene>
<evidence type="ECO:0000313" key="3">
    <source>
        <dbReference type="Proteomes" id="UP000547674"/>
    </source>
</evidence>
<sequence length="241" mass="26442">MKSLPHPALALSLGPLLANALGFGIGSPLLLPFLGAVIAIPYFWKYVLGAEPGRGFLWMLFWAFFQSVALWILITLSPERAATVVHNGVPYAEEMMHWIRTGEGAEGSPRLFLPVHVRHFLGFCVLSIATVGSAGLVLGTWLLNYMNYYVVQVVSQSTNALQASLLAWHPWAIIRVVGFIATAVALAPLGMRIWGKLTKRPARRPAWKYFGIGLGLVLVDALLKTILAPTWQKLLKSLLST</sequence>
<dbReference type="EMBL" id="JABDJR010000477">
    <property type="protein sequence ID" value="NNF07438.1"/>
    <property type="molecule type" value="Genomic_DNA"/>
</dbReference>
<dbReference type="AlphaFoldDB" id="A0A7Y2EFY8"/>
<feature type="transmembrane region" description="Helical" evidence="1">
    <location>
        <begin position="206"/>
        <end position="227"/>
    </location>
</feature>
<comment type="caution">
    <text evidence="2">The sequence shown here is derived from an EMBL/GenBank/DDBJ whole genome shotgun (WGS) entry which is preliminary data.</text>
</comment>
<proteinExistence type="predicted"/>
<keyword evidence="1" id="KW-0812">Transmembrane</keyword>